<keyword evidence="2" id="KW-1185">Reference proteome</keyword>
<organism evidence="1 2">
    <name type="scientific">Gordonia hydrophobica</name>
    <dbReference type="NCBI Taxonomy" id="40516"/>
    <lineage>
        <taxon>Bacteria</taxon>
        <taxon>Bacillati</taxon>
        <taxon>Actinomycetota</taxon>
        <taxon>Actinomycetes</taxon>
        <taxon>Mycobacteriales</taxon>
        <taxon>Gordoniaceae</taxon>
        <taxon>Gordonia</taxon>
    </lineage>
</organism>
<gene>
    <name evidence="1" type="ORF">RVF87_07300</name>
</gene>
<name>A0ABZ2U520_9ACTN</name>
<accession>A0ABZ2U520</accession>
<sequence length="169" mass="18712">MRYLPEHRYYWRTPTEGGSLAKQWEFGRAELDTEGELTRYERFTRGILSGMLKPSAHDARTVLERTAMTAARRHEQARALVAGGVPVRESTVVDIVDSGLTLETIGDASRSATPRAPLADASIVTVRIVDGGRTVDAVTVVPRTVVVDRARPFYVVDHPDDPIPMWAGR</sequence>
<dbReference type="Proteomes" id="UP001479933">
    <property type="component" value="Chromosome"/>
</dbReference>
<proteinExistence type="predicted"/>
<dbReference type="EMBL" id="CP136137">
    <property type="protein sequence ID" value="WYY08854.1"/>
    <property type="molecule type" value="Genomic_DNA"/>
</dbReference>
<dbReference type="RefSeq" id="WP_066169742.1">
    <property type="nucleotide sequence ID" value="NZ_CP136137.1"/>
</dbReference>
<evidence type="ECO:0000313" key="1">
    <source>
        <dbReference type="EMBL" id="WYY08854.1"/>
    </source>
</evidence>
<evidence type="ECO:0000313" key="2">
    <source>
        <dbReference type="Proteomes" id="UP001479933"/>
    </source>
</evidence>
<protein>
    <submittedName>
        <fullName evidence="1">Uncharacterized protein</fullName>
    </submittedName>
</protein>
<reference evidence="1 2" key="1">
    <citation type="journal article" date="2023" name="Virus Evol.">
        <title>Computational host range prediction-The good, the bad, and the ugly.</title>
        <authorList>
            <person name="Howell A.A."/>
            <person name="Versoza C.J."/>
            <person name="Pfeifer S.P."/>
        </authorList>
    </citation>
    <scope>NUCLEOTIDE SEQUENCE [LARGE SCALE GENOMIC DNA]</scope>
    <source>
        <strain evidence="1 2">1610/1b</strain>
    </source>
</reference>